<evidence type="ECO:0000313" key="1">
    <source>
        <dbReference type="EMBL" id="KGN83911.1"/>
    </source>
</evidence>
<sequence>MHRWIVPFGIEIHVVWPAVVYARPTYITRAMSVKWKKSVPKRPVLTHPFFRFATVVNQYYIFFRKIGLWADI</sequence>
<comment type="caution">
    <text evidence="1">The sequence shown here is derived from an EMBL/GenBank/DDBJ whole genome shotgun (WGS) entry which is preliminary data.</text>
</comment>
<name>A0A0A2EYI0_9PORP</name>
<dbReference type="AlphaFoldDB" id="A0A0A2EYI0"/>
<evidence type="ECO:0000313" key="2">
    <source>
        <dbReference type="Proteomes" id="UP000030130"/>
    </source>
</evidence>
<gene>
    <name evidence="1" type="ORF">HR08_09845</name>
</gene>
<dbReference type="Proteomes" id="UP000030130">
    <property type="component" value="Unassembled WGS sequence"/>
</dbReference>
<accession>A0A0A2EYI0</accession>
<reference evidence="1 2" key="1">
    <citation type="submission" date="2014-08" db="EMBL/GenBank/DDBJ databases">
        <title>Porphyromonas gulae strain:COT-052_OH1451 Genome sequencing.</title>
        <authorList>
            <person name="Wallis C."/>
            <person name="Deusch O."/>
            <person name="O'Flynn C."/>
            <person name="Davis I."/>
            <person name="Jospin G."/>
            <person name="Darling A.E."/>
            <person name="Coil D.A."/>
            <person name="Alexiev A."/>
            <person name="Horsfall A."/>
            <person name="Kirkwood N."/>
            <person name="Harris S."/>
            <person name="Eisen J.A."/>
        </authorList>
    </citation>
    <scope>NUCLEOTIDE SEQUENCE [LARGE SCALE GENOMIC DNA]</scope>
    <source>
        <strain evidence="2">COT-052 OH1451</strain>
    </source>
</reference>
<proteinExistence type="predicted"/>
<protein>
    <submittedName>
        <fullName evidence="1">Uncharacterized protein</fullName>
    </submittedName>
</protein>
<dbReference type="EMBL" id="JRAI01000081">
    <property type="protein sequence ID" value="KGN83911.1"/>
    <property type="molecule type" value="Genomic_DNA"/>
</dbReference>
<organism evidence="1 2">
    <name type="scientific">Porphyromonas gulae</name>
    <dbReference type="NCBI Taxonomy" id="111105"/>
    <lineage>
        <taxon>Bacteria</taxon>
        <taxon>Pseudomonadati</taxon>
        <taxon>Bacteroidota</taxon>
        <taxon>Bacteroidia</taxon>
        <taxon>Bacteroidales</taxon>
        <taxon>Porphyromonadaceae</taxon>
        <taxon>Porphyromonas</taxon>
    </lineage>
</organism>